<dbReference type="EMBL" id="ADLJ01000013">
    <property type="protein sequence ID" value="EHE99516.1"/>
    <property type="molecule type" value="Genomic_DNA"/>
</dbReference>
<feature type="compositionally biased region" description="Basic and acidic residues" evidence="1">
    <location>
        <begin position="39"/>
        <end position="59"/>
    </location>
</feature>
<feature type="signal peptide" evidence="2">
    <location>
        <begin position="1"/>
        <end position="20"/>
    </location>
</feature>
<feature type="chain" id="PRO_5038410197" description="Entericidin EcnAB" evidence="2">
    <location>
        <begin position="21"/>
        <end position="144"/>
    </location>
</feature>
<reference evidence="3 4" key="1">
    <citation type="submission" date="2011-08" db="EMBL/GenBank/DDBJ databases">
        <title>The Genome Sequence of Clostridium citroniae WAL-17108.</title>
        <authorList>
            <consortium name="The Broad Institute Genome Sequencing Platform"/>
            <person name="Earl A."/>
            <person name="Ward D."/>
            <person name="Feldgarden M."/>
            <person name="Gevers D."/>
            <person name="Finegold S.M."/>
            <person name="Summanen P.H."/>
            <person name="Molitoris D.R."/>
            <person name="Vaisanen M.L."/>
            <person name="Daigneault M."/>
            <person name="Allen-Vercoe E."/>
            <person name="Young S.K."/>
            <person name="Zeng Q."/>
            <person name="Gargeya S."/>
            <person name="Fitzgerald M."/>
            <person name="Haas B."/>
            <person name="Abouelleil A."/>
            <person name="Alvarado L."/>
            <person name="Arachchi H.M."/>
            <person name="Berlin A."/>
            <person name="Brown A."/>
            <person name="Chapman S.B."/>
            <person name="Chen Z."/>
            <person name="Dunbar C."/>
            <person name="Freedman E."/>
            <person name="Gearin G."/>
            <person name="Gellesch M."/>
            <person name="Goldberg J."/>
            <person name="Griggs A."/>
            <person name="Gujja S."/>
            <person name="Heiman D."/>
            <person name="Howarth C."/>
            <person name="Larson L."/>
            <person name="Lui A."/>
            <person name="MacDonald P.J.P."/>
            <person name="Montmayeur A."/>
            <person name="Murphy C."/>
            <person name="Neiman D."/>
            <person name="Pearson M."/>
            <person name="Priest M."/>
            <person name="Roberts A."/>
            <person name="Saif S."/>
            <person name="Shea T."/>
            <person name="Shenoy N."/>
            <person name="Sisk P."/>
            <person name="Stolte C."/>
            <person name="Sykes S."/>
            <person name="Wortman J."/>
            <person name="Nusbaum C."/>
            <person name="Birren B."/>
        </authorList>
    </citation>
    <scope>NUCLEOTIDE SEQUENCE [LARGE SCALE GENOMIC DNA]</scope>
    <source>
        <strain evidence="3 4">WAL-17108</strain>
    </source>
</reference>
<evidence type="ECO:0000256" key="1">
    <source>
        <dbReference type="SAM" id="MobiDB-lite"/>
    </source>
</evidence>
<dbReference type="HOGENOM" id="CLU_1862447_0_0_9"/>
<feature type="compositionally biased region" description="Polar residues" evidence="1">
    <location>
        <begin position="24"/>
        <end position="34"/>
    </location>
</feature>
<gene>
    <name evidence="3" type="ORF">HMPREF9469_01649</name>
</gene>
<evidence type="ECO:0000313" key="3">
    <source>
        <dbReference type="EMBL" id="EHE99516.1"/>
    </source>
</evidence>
<protein>
    <recommendedName>
        <fullName evidence="5">Entericidin EcnAB</fullName>
    </recommendedName>
</protein>
<dbReference type="AlphaFoldDB" id="G5HGD7"/>
<dbReference type="Proteomes" id="UP000003763">
    <property type="component" value="Unassembled WGS sequence"/>
</dbReference>
<dbReference type="eggNOG" id="ENOG5030RFG">
    <property type="taxonomic scope" value="Bacteria"/>
</dbReference>
<name>G5HGD7_9FIRM</name>
<comment type="caution">
    <text evidence="3">The sequence shown here is derived from an EMBL/GenBank/DDBJ whole genome shotgun (WGS) entry which is preliminary data.</text>
</comment>
<proteinExistence type="predicted"/>
<organism evidence="3 4">
    <name type="scientific">[Clostridium] citroniae WAL-17108</name>
    <dbReference type="NCBI Taxonomy" id="742733"/>
    <lineage>
        <taxon>Bacteria</taxon>
        <taxon>Bacillati</taxon>
        <taxon>Bacillota</taxon>
        <taxon>Clostridia</taxon>
        <taxon>Lachnospirales</taxon>
        <taxon>Lachnospiraceae</taxon>
        <taxon>Enterocloster</taxon>
    </lineage>
</organism>
<dbReference type="PATRIC" id="fig|742733.3.peg.1712"/>
<evidence type="ECO:0000313" key="4">
    <source>
        <dbReference type="Proteomes" id="UP000003763"/>
    </source>
</evidence>
<dbReference type="RefSeq" id="WP_007860885.1">
    <property type="nucleotide sequence ID" value="NZ_JH376420.1"/>
</dbReference>
<evidence type="ECO:0000256" key="2">
    <source>
        <dbReference type="SAM" id="SignalP"/>
    </source>
</evidence>
<evidence type="ECO:0008006" key="5">
    <source>
        <dbReference type="Google" id="ProtNLM"/>
    </source>
</evidence>
<sequence>MKKRYLVAAATLAFALSASACSGKTASVTKTTTVPMAEASREQASKEQASKEQASKEQTDTDPEEENASNTSEGVLTGIVDVNKGFMITVISDEDSESYVFGLDEKQSETYKDIKPGDTVSVTYTNGLPSPDNMDTVVIDIEVE</sequence>
<keyword evidence="2" id="KW-0732">Signal</keyword>
<feature type="region of interest" description="Disordered" evidence="1">
    <location>
        <begin position="23"/>
        <end position="75"/>
    </location>
</feature>
<dbReference type="PROSITE" id="PS51257">
    <property type="entry name" value="PROKAR_LIPOPROTEIN"/>
    <property type="match status" value="1"/>
</dbReference>
<accession>G5HGD7</accession>